<dbReference type="PANTHER" id="PTHR18916:SF90">
    <property type="entry name" value="CAP-GLY DOMAIN-CONTAINING PROTEIN"/>
    <property type="match status" value="1"/>
</dbReference>
<evidence type="ECO:0000313" key="3">
    <source>
        <dbReference type="Proteomes" id="UP000549394"/>
    </source>
</evidence>
<dbReference type="SMART" id="SM01052">
    <property type="entry name" value="CAP_GLY"/>
    <property type="match status" value="1"/>
</dbReference>
<dbReference type="GO" id="GO:0005634">
    <property type="term" value="C:nucleus"/>
    <property type="evidence" value="ECO:0007669"/>
    <property type="project" value="TreeGrafter"/>
</dbReference>
<dbReference type="GO" id="GO:0005938">
    <property type="term" value="C:cell cortex"/>
    <property type="evidence" value="ECO:0007669"/>
    <property type="project" value="TreeGrafter"/>
</dbReference>
<dbReference type="GO" id="GO:0051010">
    <property type="term" value="F:microtubule plus-end binding"/>
    <property type="evidence" value="ECO:0007669"/>
    <property type="project" value="TreeGrafter"/>
</dbReference>
<accession>A0A7I8WBR2</accession>
<dbReference type="SUPFAM" id="SSF74924">
    <property type="entry name" value="Cap-Gly domain"/>
    <property type="match status" value="1"/>
</dbReference>
<comment type="caution">
    <text evidence="2">The sequence shown here is derived from an EMBL/GenBank/DDBJ whole genome shotgun (WGS) entry which is preliminary data.</text>
</comment>
<dbReference type="InterPro" id="IPR000938">
    <property type="entry name" value="CAP-Gly_domain"/>
</dbReference>
<protein>
    <submittedName>
        <fullName evidence="2">DgyrCDS13794</fullName>
    </submittedName>
</protein>
<dbReference type="GO" id="GO:0031122">
    <property type="term" value="P:cytoplasmic microtubule organization"/>
    <property type="evidence" value="ECO:0007669"/>
    <property type="project" value="TreeGrafter"/>
</dbReference>
<feature type="domain" description="CAP-Gly" evidence="1">
    <location>
        <begin position="30"/>
        <end position="72"/>
    </location>
</feature>
<reference evidence="2 3" key="1">
    <citation type="submission" date="2020-08" db="EMBL/GenBank/DDBJ databases">
        <authorList>
            <person name="Hejnol A."/>
        </authorList>
    </citation>
    <scope>NUCLEOTIDE SEQUENCE [LARGE SCALE GENOMIC DNA]</scope>
</reference>
<gene>
    <name evidence="2" type="ORF">DGYR_LOCUS12941</name>
</gene>
<evidence type="ECO:0000313" key="2">
    <source>
        <dbReference type="EMBL" id="CAD5125591.1"/>
    </source>
</evidence>
<dbReference type="PANTHER" id="PTHR18916">
    <property type="entry name" value="DYNACTIN 1-RELATED MICROTUBULE-BINDING"/>
    <property type="match status" value="1"/>
</dbReference>
<dbReference type="Pfam" id="PF01302">
    <property type="entry name" value="CAP_GLY"/>
    <property type="match status" value="1"/>
</dbReference>
<dbReference type="InterPro" id="IPR036859">
    <property type="entry name" value="CAP-Gly_dom_sf"/>
</dbReference>
<sequence>MVLYDNININQKVEVLRNGRIYPATVKYKGTLNGVGGDWVGVSFDLPIGKHDGMLAGRRYFQCKDKHGLFTQALNIRFLPSRRCLYNKYRTVSRNSEVEEDLFTSIPKYPHQFGSISEDYVLDADRKFSSPQPLLTQTFPLRHAISRTVPPATTVRNVHTARSLTATYRSTPIHYEYENEDTNFCPTPTIPKTHMPHEALIDQVRRGWSARDHYVRELSVNTARDSIKFNLWNDISV</sequence>
<dbReference type="AlphaFoldDB" id="A0A7I8WBR2"/>
<name>A0A7I8WBR2_9ANNE</name>
<evidence type="ECO:0000259" key="1">
    <source>
        <dbReference type="PROSITE" id="PS50245"/>
    </source>
</evidence>
<dbReference type="EMBL" id="CAJFCJ010000028">
    <property type="protein sequence ID" value="CAD5125591.1"/>
    <property type="molecule type" value="Genomic_DNA"/>
</dbReference>
<dbReference type="PROSITE" id="PS50245">
    <property type="entry name" value="CAP_GLY_2"/>
    <property type="match status" value="1"/>
</dbReference>
<dbReference type="Gene3D" id="2.30.30.190">
    <property type="entry name" value="CAP Gly-rich-like domain"/>
    <property type="match status" value="1"/>
</dbReference>
<organism evidence="2 3">
    <name type="scientific">Dimorphilus gyrociliatus</name>
    <dbReference type="NCBI Taxonomy" id="2664684"/>
    <lineage>
        <taxon>Eukaryota</taxon>
        <taxon>Metazoa</taxon>
        <taxon>Spiralia</taxon>
        <taxon>Lophotrochozoa</taxon>
        <taxon>Annelida</taxon>
        <taxon>Polychaeta</taxon>
        <taxon>Polychaeta incertae sedis</taxon>
        <taxon>Dinophilidae</taxon>
        <taxon>Dimorphilus</taxon>
    </lineage>
</organism>
<dbReference type="Proteomes" id="UP000549394">
    <property type="component" value="Unassembled WGS sequence"/>
</dbReference>
<proteinExistence type="predicted"/>
<dbReference type="GO" id="GO:0035371">
    <property type="term" value="C:microtubule plus-end"/>
    <property type="evidence" value="ECO:0007669"/>
    <property type="project" value="TreeGrafter"/>
</dbReference>
<dbReference type="OrthoDB" id="2130750at2759"/>
<keyword evidence="3" id="KW-1185">Reference proteome</keyword>